<proteinExistence type="predicted"/>
<gene>
    <name evidence="2" type="ORF">WA026_015494</name>
</gene>
<dbReference type="AlphaFoldDB" id="A0AAW1UCM0"/>
<evidence type="ECO:0000256" key="1">
    <source>
        <dbReference type="SAM" id="MobiDB-lite"/>
    </source>
</evidence>
<name>A0AAW1UCM0_9CUCU</name>
<accession>A0AAW1UCM0</accession>
<evidence type="ECO:0000313" key="3">
    <source>
        <dbReference type="Proteomes" id="UP001431783"/>
    </source>
</evidence>
<protein>
    <submittedName>
        <fullName evidence="2">Uncharacterized protein</fullName>
    </submittedName>
</protein>
<dbReference type="Proteomes" id="UP001431783">
    <property type="component" value="Unassembled WGS sequence"/>
</dbReference>
<organism evidence="2 3">
    <name type="scientific">Henosepilachna vigintioctopunctata</name>
    <dbReference type="NCBI Taxonomy" id="420089"/>
    <lineage>
        <taxon>Eukaryota</taxon>
        <taxon>Metazoa</taxon>
        <taxon>Ecdysozoa</taxon>
        <taxon>Arthropoda</taxon>
        <taxon>Hexapoda</taxon>
        <taxon>Insecta</taxon>
        <taxon>Pterygota</taxon>
        <taxon>Neoptera</taxon>
        <taxon>Endopterygota</taxon>
        <taxon>Coleoptera</taxon>
        <taxon>Polyphaga</taxon>
        <taxon>Cucujiformia</taxon>
        <taxon>Coccinelloidea</taxon>
        <taxon>Coccinellidae</taxon>
        <taxon>Epilachninae</taxon>
        <taxon>Epilachnini</taxon>
        <taxon>Henosepilachna</taxon>
    </lineage>
</organism>
<reference evidence="2 3" key="1">
    <citation type="submission" date="2023-03" db="EMBL/GenBank/DDBJ databases">
        <title>Genome insight into feeding habits of ladybird beetles.</title>
        <authorList>
            <person name="Li H.-S."/>
            <person name="Huang Y.-H."/>
            <person name="Pang H."/>
        </authorList>
    </citation>
    <scope>NUCLEOTIDE SEQUENCE [LARGE SCALE GENOMIC DNA]</scope>
    <source>
        <strain evidence="2">SYSU_2023b</strain>
        <tissue evidence="2">Whole body</tissue>
    </source>
</reference>
<feature type="compositionally biased region" description="Basic and acidic residues" evidence="1">
    <location>
        <begin position="59"/>
        <end position="74"/>
    </location>
</feature>
<dbReference type="EMBL" id="JARQZJ010000068">
    <property type="protein sequence ID" value="KAK9881366.1"/>
    <property type="molecule type" value="Genomic_DNA"/>
</dbReference>
<comment type="caution">
    <text evidence="2">The sequence shown here is derived from an EMBL/GenBank/DDBJ whole genome shotgun (WGS) entry which is preliminary data.</text>
</comment>
<feature type="region of interest" description="Disordered" evidence="1">
    <location>
        <begin position="59"/>
        <end position="81"/>
    </location>
</feature>
<evidence type="ECO:0000313" key="2">
    <source>
        <dbReference type="EMBL" id="KAK9881366.1"/>
    </source>
</evidence>
<keyword evidence="3" id="KW-1185">Reference proteome</keyword>
<sequence length="81" mass="9650">MVRRLTDGNIAADFSEEISEKRWKLKTKLIEECAEENTAYIEYDKLVLKEGNQIKEKRKRDLLTSPHKRNEFKKQRLTTVP</sequence>